<name>A0A834SLD6_9FABA</name>
<accession>A0A834SLD6</accession>
<evidence type="ECO:0000313" key="1">
    <source>
        <dbReference type="EMBL" id="KAF7806034.1"/>
    </source>
</evidence>
<dbReference type="Proteomes" id="UP000634136">
    <property type="component" value="Unassembled WGS sequence"/>
</dbReference>
<protein>
    <submittedName>
        <fullName evidence="1">Uncharacterized protein</fullName>
    </submittedName>
</protein>
<evidence type="ECO:0000313" key="2">
    <source>
        <dbReference type="Proteomes" id="UP000634136"/>
    </source>
</evidence>
<gene>
    <name evidence="1" type="ORF">G2W53_038195</name>
</gene>
<comment type="caution">
    <text evidence="1">The sequence shown here is derived from an EMBL/GenBank/DDBJ whole genome shotgun (WGS) entry which is preliminary data.</text>
</comment>
<sequence length="55" mass="5978">MPMVAPLPKGCYVSGVLAGVLQMASATNITLKFFGKPDLKDKHTFYFNSFAFCSS</sequence>
<dbReference type="AlphaFoldDB" id="A0A834SLD6"/>
<dbReference type="EMBL" id="JAAIUW010000012">
    <property type="protein sequence ID" value="KAF7806034.1"/>
    <property type="molecule type" value="Genomic_DNA"/>
</dbReference>
<organism evidence="1 2">
    <name type="scientific">Senna tora</name>
    <dbReference type="NCBI Taxonomy" id="362788"/>
    <lineage>
        <taxon>Eukaryota</taxon>
        <taxon>Viridiplantae</taxon>
        <taxon>Streptophyta</taxon>
        <taxon>Embryophyta</taxon>
        <taxon>Tracheophyta</taxon>
        <taxon>Spermatophyta</taxon>
        <taxon>Magnoliopsida</taxon>
        <taxon>eudicotyledons</taxon>
        <taxon>Gunneridae</taxon>
        <taxon>Pentapetalae</taxon>
        <taxon>rosids</taxon>
        <taxon>fabids</taxon>
        <taxon>Fabales</taxon>
        <taxon>Fabaceae</taxon>
        <taxon>Caesalpinioideae</taxon>
        <taxon>Cassia clade</taxon>
        <taxon>Senna</taxon>
    </lineage>
</organism>
<keyword evidence="2" id="KW-1185">Reference proteome</keyword>
<reference evidence="1" key="1">
    <citation type="submission" date="2020-09" db="EMBL/GenBank/DDBJ databases">
        <title>Genome-Enabled Discovery of Anthraquinone Biosynthesis in Senna tora.</title>
        <authorList>
            <person name="Kang S.-H."/>
            <person name="Pandey R.P."/>
            <person name="Lee C.-M."/>
            <person name="Sim J.-S."/>
            <person name="Jeong J.-T."/>
            <person name="Choi B.-S."/>
            <person name="Jung M."/>
            <person name="Ginzburg D."/>
            <person name="Zhao K."/>
            <person name="Won S.Y."/>
            <person name="Oh T.-J."/>
            <person name="Yu Y."/>
            <person name="Kim N.-H."/>
            <person name="Lee O.R."/>
            <person name="Lee T.-H."/>
            <person name="Bashyal P."/>
            <person name="Kim T.-S."/>
            <person name="Lee W.-H."/>
            <person name="Kawkins C."/>
            <person name="Kim C.-K."/>
            <person name="Kim J.S."/>
            <person name="Ahn B.O."/>
            <person name="Rhee S.Y."/>
            <person name="Sohng J.K."/>
        </authorList>
    </citation>
    <scope>NUCLEOTIDE SEQUENCE</scope>
    <source>
        <tissue evidence="1">Leaf</tissue>
    </source>
</reference>
<proteinExistence type="predicted"/>